<dbReference type="Pfam" id="PF03773">
    <property type="entry name" value="ArsP_1"/>
    <property type="match status" value="1"/>
</dbReference>
<evidence type="ECO:0000313" key="9">
    <source>
        <dbReference type="Proteomes" id="UP000076226"/>
    </source>
</evidence>
<feature type="transmembrane region" description="Helical" evidence="7">
    <location>
        <begin position="108"/>
        <end position="127"/>
    </location>
</feature>
<keyword evidence="5 7" id="KW-1133">Transmembrane helix</keyword>
<gene>
    <name evidence="8" type="ORF">GS3922_08325</name>
</gene>
<sequence>MVIEALPFILIGVIVAGAIQIFVTEEHIRRWIPAHSFKAVAMGCVVGALFPACECGIVPIVRKLVGKGVPLGAAVGFLLTGPLINPIVILSTYMAFGNDAMIAGWRMGLGFAAALLIAWSISLFFSSNQLRRPVSLPVQRRKPQTSLFYRFEEMLKHSKQQVYNGG</sequence>
<reference evidence="8 9" key="1">
    <citation type="submission" date="2016-02" db="EMBL/GenBank/DDBJ databases">
        <title>Complete genome sequence of Geobacillus subterraneus KCTC 3922T.</title>
        <authorList>
            <person name="Lee D.-W."/>
            <person name="Lee Y.-J."/>
            <person name="Lee S.-J."/>
            <person name="Park G.-S."/>
            <person name="Lee S.-J."/>
            <person name="Shin J.-H."/>
        </authorList>
    </citation>
    <scope>NUCLEOTIDE SEQUENCE [LARGE SCALE GENOMIC DNA]</scope>
    <source>
        <strain evidence="8 9">KCTC 3922</strain>
    </source>
</reference>
<keyword evidence="4 7" id="KW-0812">Transmembrane</keyword>
<keyword evidence="6 7" id="KW-0472">Membrane</keyword>
<comment type="similarity">
    <text evidence="2">Belongs to the UPF0718 family.</text>
</comment>
<evidence type="ECO:0000256" key="3">
    <source>
        <dbReference type="ARBA" id="ARBA00022475"/>
    </source>
</evidence>
<dbReference type="InterPro" id="IPR052923">
    <property type="entry name" value="UPF0718"/>
</dbReference>
<dbReference type="PANTHER" id="PTHR34184:SF4">
    <property type="entry name" value="UPF0718 PROTEIN YCGR"/>
    <property type="match status" value="1"/>
</dbReference>
<evidence type="ECO:0000256" key="7">
    <source>
        <dbReference type="SAM" id="Phobius"/>
    </source>
</evidence>
<dbReference type="PANTHER" id="PTHR34184">
    <property type="entry name" value="UPF0718 PROTEIN YCGR"/>
    <property type="match status" value="1"/>
</dbReference>
<evidence type="ECO:0000256" key="1">
    <source>
        <dbReference type="ARBA" id="ARBA00004651"/>
    </source>
</evidence>
<evidence type="ECO:0000256" key="2">
    <source>
        <dbReference type="ARBA" id="ARBA00006386"/>
    </source>
</evidence>
<organism evidence="8 9">
    <name type="scientific">Geobacillus subterraneus</name>
    <dbReference type="NCBI Taxonomy" id="129338"/>
    <lineage>
        <taxon>Bacteria</taxon>
        <taxon>Bacillati</taxon>
        <taxon>Bacillota</taxon>
        <taxon>Bacilli</taxon>
        <taxon>Bacillales</taxon>
        <taxon>Anoxybacillaceae</taxon>
        <taxon>Geobacillus</taxon>
    </lineage>
</organism>
<feature type="transmembrane region" description="Helical" evidence="7">
    <location>
        <begin position="73"/>
        <end position="96"/>
    </location>
</feature>
<dbReference type="Proteomes" id="UP000076226">
    <property type="component" value="Chromosome"/>
</dbReference>
<proteinExistence type="inferred from homology"/>
<protein>
    <recommendedName>
        <fullName evidence="10">Permease</fullName>
    </recommendedName>
</protein>
<name>A0ABM6ABI8_9BACL</name>
<evidence type="ECO:0000256" key="5">
    <source>
        <dbReference type="ARBA" id="ARBA00022989"/>
    </source>
</evidence>
<keyword evidence="3" id="KW-1003">Cell membrane</keyword>
<comment type="subcellular location">
    <subcellularLocation>
        <location evidence="1">Cell membrane</location>
        <topology evidence="1">Multi-pass membrane protein</topology>
    </subcellularLocation>
</comment>
<evidence type="ECO:0000256" key="4">
    <source>
        <dbReference type="ARBA" id="ARBA00022692"/>
    </source>
</evidence>
<evidence type="ECO:0008006" key="10">
    <source>
        <dbReference type="Google" id="ProtNLM"/>
    </source>
</evidence>
<evidence type="ECO:0000313" key="8">
    <source>
        <dbReference type="EMBL" id="AMX83666.1"/>
    </source>
</evidence>
<keyword evidence="9" id="KW-1185">Reference proteome</keyword>
<feature type="transmembrane region" description="Helical" evidence="7">
    <location>
        <begin position="6"/>
        <end position="24"/>
    </location>
</feature>
<feature type="transmembrane region" description="Helical" evidence="7">
    <location>
        <begin position="36"/>
        <end position="61"/>
    </location>
</feature>
<evidence type="ECO:0000256" key="6">
    <source>
        <dbReference type="ARBA" id="ARBA00023136"/>
    </source>
</evidence>
<dbReference type="InterPro" id="IPR005524">
    <property type="entry name" value="DUF318"/>
</dbReference>
<accession>A0ABM6ABI8</accession>
<dbReference type="EMBL" id="CP014342">
    <property type="protein sequence ID" value="AMX83666.1"/>
    <property type="molecule type" value="Genomic_DNA"/>
</dbReference>